<protein>
    <submittedName>
        <fullName evidence="3">Uncharacterized protein</fullName>
    </submittedName>
</protein>
<evidence type="ECO:0000313" key="2">
    <source>
        <dbReference type="Proteomes" id="UP000813463"/>
    </source>
</evidence>
<accession>A0A9R0J066</accession>
<dbReference type="OrthoDB" id="659599at2759"/>
<evidence type="ECO:0000256" key="1">
    <source>
        <dbReference type="SAM" id="Phobius"/>
    </source>
</evidence>
<dbReference type="KEGG" id="soe:110797954"/>
<dbReference type="GeneID" id="110797954"/>
<keyword evidence="2" id="KW-1185">Reference proteome</keyword>
<feature type="transmembrane region" description="Helical" evidence="1">
    <location>
        <begin position="273"/>
        <end position="292"/>
    </location>
</feature>
<gene>
    <name evidence="3" type="primary">LOC110797954</name>
</gene>
<sequence>MGGGGAMRAAAKVAGIGAFSGGFRASGLAENPVNLAARNAVRPVSSGLSSTSSLTVEDTVQRPAWEIDDWEFAGSEDEFVVDRNVSGNPRLVFGPVPTIEEAKEATFELKDALDQIYLSSPKSAESVESFPVVQETKACITQEPHMRKNLMQTFKLFNENPAVQTVVTSIACDPNVWSAVMQNRVLMEFLESEKKSTVLDCPGFEGQESSKSAADCSDSNDSKRPDGLMDWLENMKLNVVDMVQSLTDMVQSWFAVPEGNKKAEFGNDNSRSYVAGGSFMALAMMVIMVVVMKRA</sequence>
<reference evidence="2" key="1">
    <citation type="journal article" date="2021" name="Nat. Commun.">
        <title>Genomic analyses provide insights into spinach domestication and the genetic basis of agronomic traits.</title>
        <authorList>
            <person name="Cai X."/>
            <person name="Sun X."/>
            <person name="Xu C."/>
            <person name="Sun H."/>
            <person name="Wang X."/>
            <person name="Ge C."/>
            <person name="Zhang Z."/>
            <person name="Wang Q."/>
            <person name="Fei Z."/>
            <person name="Jiao C."/>
            <person name="Wang Q."/>
        </authorList>
    </citation>
    <scope>NUCLEOTIDE SEQUENCE [LARGE SCALE GENOMIC DNA]</scope>
    <source>
        <strain evidence="2">cv. Varoflay</strain>
    </source>
</reference>
<name>A0A9R0J066_SPIOL</name>
<keyword evidence="1" id="KW-0472">Membrane</keyword>
<evidence type="ECO:0000313" key="3">
    <source>
        <dbReference type="RefSeq" id="XP_021858779.1"/>
    </source>
</evidence>
<dbReference type="RefSeq" id="XP_021858779.1">
    <property type="nucleotide sequence ID" value="XM_022003087.2"/>
</dbReference>
<dbReference type="Proteomes" id="UP000813463">
    <property type="component" value="Chromosome 4"/>
</dbReference>
<dbReference type="PANTHER" id="PTHR33625">
    <property type="entry name" value="OS08G0179900 PROTEIN"/>
    <property type="match status" value="1"/>
</dbReference>
<keyword evidence="1" id="KW-1133">Transmembrane helix</keyword>
<dbReference type="AlphaFoldDB" id="A0A9R0J066"/>
<dbReference type="PANTHER" id="PTHR33625:SF4">
    <property type="entry name" value="OS08G0179900 PROTEIN"/>
    <property type="match status" value="1"/>
</dbReference>
<keyword evidence="1" id="KW-0812">Transmembrane</keyword>
<reference evidence="3" key="2">
    <citation type="submission" date="2025-08" db="UniProtKB">
        <authorList>
            <consortium name="RefSeq"/>
        </authorList>
    </citation>
    <scope>IDENTIFICATION</scope>
    <source>
        <tissue evidence="3">Leaf</tissue>
    </source>
</reference>
<proteinExistence type="predicted"/>
<organism evidence="2 3">
    <name type="scientific">Spinacia oleracea</name>
    <name type="common">Spinach</name>
    <dbReference type="NCBI Taxonomy" id="3562"/>
    <lineage>
        <taxon>Eukaryota</taxon>
        <taxon>Viridiplantae</taxon>
        <taxon>Streptophyta</taxon>
        <taxon>Embryophyta</taxon>
        <taxon>Tracheophyta</taxon>
        <taxon>Spermatophyta</taxon>
        <taxon>Magnoliopsida</taxon>
        <taxon>eudicotyledons</taxon>
        <taxon>Gunneridae</taxon>
        <taxon>Pentapetalae</taxon>
        <taxon>Caryophyllales</taxon>
        <taxon>Chenopodiaceae</taxon>
        <taxon>Chenopodioideae</taxon>
        <taxon>Anserineae</taxon>
        <taxon>Spinacia</taxon>
    </lineage>
</organism>